<keyword evidence="9 10" id="KW-0807">Transducer</keyword>
<dbReference type="FunCoup" id="D6WFM4">
    <property type="interactions" value="61"/>
</dbReference>
<dbReference type="InterPro" id="IPR004117">
    <property type="entry name" value="7tm6_olfct_rcpt"/>
</dbReference>
<feature type="transmembrane region" description="Helical" evidence="10">
    <location>
        <begin position="241"/>
        <end position="265"/>
    </location>
</feature>
<accession>D6WFM4</accession>
<dbReference type="eggNOG" id="ENOG502SAW0">
    <property type="taxonomic scope" value="Eukaryota"/>
</dbReference>
<organism evidence="11 12">
    <name type="scientific">Tribolium castaneum</name>
    <name type="common">Red flour beetle</name>
    <dbReference type="NCBI Taxonomy" id="7070"/>
    <lineage>
        <taxon>Eukaryota</taxon>
        <taxon>Metazoa</taxon>
        <taxon>Ecdysozoa</taxon>
        <taxon>Arthropoda</taxon>
        <taxon>Hexapoda</taxon>
        <taxon>Insecta</taxon>
        <taxon>Pterygota</taxon>
        <taxon>Neoptera</taxon>
        <taxon>Endopterygota</taxon>
        <taxon>Coleoptera</taxon>
        <taxon>Polyphaga</taxon>
        <taxon>Cucujiformia</taxon>
        <taxon>Tenebrionidae</taxon>
        <taxon>Tenebrionidae incertae sedis</taxon>
        <taxon>Tribolium</taxon>
    </lineage>
</organism>
<keyword evidence="12" id="KW-1185">Reference proteome</keyword>
<comment type="similarity">
    <text evidence="10">Belongs to the insect chemoreceptor superfamily. Heteromeric odorant receptor channel (TC 1.A.69) family.</text>
</comment>
<keyword evidence="7 10" id="KW-0472">Membrane</keyword>
<evidence type="ECO:0000256" key="6">
    <source>
        <dbReference type="ARBA" id="ARBA00022989"/>
    </source>
</evidence>
<reference evidence="11 12" key="2">
    <citation type="journal article" date="2010" name="Nucleic Acids Res.">
        <title>BeetleBase in 2010: revisions to provide comprehensive genomic information for Tribolium castaneum.</title>
        <authorList>
            <person name="Kim H.S."/>
            <person name="Murphy T."/>
            <person name="Xia J."/>
            <person name="Caragea D."/>
            <person name="Park Y."/>
            <person name="Beeman R.W."/>
            <person name="Lorenzen M.D."/>
            <person name="Butcher S."/>
            <person name="Manak J.R."/>
            <person name="Brown S.J."/>
        </authorList>
    </citation>
    <scope>GENOME REANNOTATION</scope>
    <source>
        <strain evidence="11 12">Georgia GA2</strain>
    </source>
</reference>
<dbReference type="GO" id="GO:0050911">
    <property type="term" value="P:detection of chemical stimulus involved in sensory perception of smell"/>
    <property type="evidence" value="ECO:0000318"/>
    <property type="project" value="GO_Central"/>
</dbReference>
<feature type="transmembrane region" description="Helical" evidence="10">
    <location>
        <begin position="277"/>
        <end position="297"/>
    </location>
</feature>
<keyword evidence="8 10" id="KW-0675">Receptor</keyword>
<dbReference type="PANTHER" id="PTHR21137">
    <property type="entry name" value="ODORANT RECEPTOR"/>
    <property type="match status" value="1"/>
</dbReference>
<comment type="subcellular location">
    <subcellularLocation>
        <location evidence="1 10">Cell membrane</location>
        <topology evidence="1 10">Multi-pass membrane protein</topology>
    </subcellularLocation>
</comment>
<evidence type="ECO:0000256" key="7">
    <source>
        <dbReference type="ARBA" id="ARBA00023136"/>
    </source>
</evidence>
<dbReference type="InParanoid" id="D6WFM4"/>
<dbReference type="AlphaFoldDB" id="D6WFM4"/>
<evidence type="ECO:0000256" key="8">
    <source>
        <dbReference type="ARBA" id="ARBA00023170"/>
    </source>
</evidence>
<evidence type="ECO:0000256" key="9">
    <source>
        <dbReference type="ARBA" id="ARBA00023224"/>
    </source>
</evidence>
<keyword evidence="6 10" id="KW-1133">Transmembrane helix</keyword>
<evidence type="ECO:0000313" key="11">
    <source>
        <dbReference type="EMBL" id="EFA01295.2"/>
    </source>
</evidence>
<sequence length="367" mass="42960">MGFNFQSRTNKILRRLRYVGTWFENDSYDLYFLYAVLLNIYYNLHNIAQTMNVFYHLDDIEEWSSSGLLTLTTLLTNFKAYCVLTNKKRILKLNQILTRSVFQPRSDHQVKMATDKFKIFDTMYSLHSSGPTLTVVFFSLYSLAELENRKLPFNAWYPYDFKKTPNFELTYLFQFTACMVQALIHVNTDSLAFNFIAILVIQLDFLADNLRNMCQKAESMEQSLLDCIRHHKEILACRNELYHILNVNLFGQFILSTTALCMTFLQMTVVNPTSTHFIAILVYGMALLVELLMFCWWGNELIIKSQLIPQAAFESNWMEGSIFFQKNLVFFICRAQKEMMLYAVGFFRISLNTFILVSTSVSENVVY</sequence>
<dbReference type="Proteomes" id="UP000007266">
    <property type="component" value="Linkage group 3"/>
</dbReference>
<feature type="transmembrane region" description="Helical" evidence="10">
    <location>
        <begin position="340"/>
        <end position="361"/>
    </location>
</feature>
<evidence type="ECO:0000256" key="5">
    <source>
        <dbReference type="ARBA" id="ARBA00022725"/>
    </source>
</evidence>
<name>D6WFM4_TRICA</name>
<dbReference type="GO" id="GO:0005886">
    <property type="term" value="C:plasma membrane"/>
    <property type="evidence" value="ECO:0000318"/>
    <property type="project" value="GO_Central"/>
</dbReference>
<evidence type="ECO:0000256" key="2">
    <source>
        <dbReference type="ARBA" id="ARBA00022475"/>
    </source>
</evidence>
<keyword evidence="2" id="KW-1003">Cell membrane</keyword>
<dbReference type="Pfam" id="PF02949">
    <property type="entry name" value="7tm_6"/>
    <property type="match status" value="1"/>
</dbReference>
<reference evidence="11 12" key="1">
    <citation type="journal article" date="2008" name="Nature">
        <title>The genome of the model beetle and pest Tribolium castaneum.</title>
        <authorList>
            <consortium name="Tribolium Genome Sequencing Consortium"/>
            <person name="Richards S."/>
            <person name="Gibbs R.A."/>
            <person name="Weinstock G.M."/>
            <person name="Brown S.J."/>
            <person name="Denell R."/>
            <person name="Beeman R.W."/>
            <person name="Gibbs R."/>
            <person name="Beeman R.W."/>
            <person name="Brown S.J."/>
            <person name="Bucher G."/>
            <person name="Friedrich M."/>
            <person name="Grimmelikhuijzen C.J."/>
            <person name="Klingler M."/>
            <person name="Lorenzen M."/>
            <person name="Richards S."/>
            <person name="Roth S."/>
            <person name="Schroder R."/>
            <person name="Tautz D."/>
            <person name="Zdobnov E.M."/>
            <person name="Muzny D."/>
            <person name="Gibbs R.A."/>
            <person name="Weinstock G.M."/>
            <person name="Attaway T."/>
            <person name="Bell S."/>
            <person name="Buhay C.J."/>
            <person name="Chandrabose M.N."/>
            <person name="Chavez D."/>
            <person name="Clerk-Blankenburg K.P."/>
            <person name="Cree A."/>
            <person name="Dao M."/>
            <person name="Davis C."/>
            <person name="Chacko J."/>
            <person name="Dinh H."/>
            <person name="Dugan-Rocha S."/>
            <person name="Fowler G."/>
            <person name="Garner T.T."/>
            <person name="Garnes J."/>
            <person name="Gnirke A."/>
            <person name="Hawes A."/>
            <person name="Hernandez J."/>
            <person name="Hines S."/>
            <person name="Holder M."/>
            <person name="Hume J."/>
            <person name="Jhangiani S.N."/>
            <person name="Joshi V."/>
            <person name="Khan Z.M."/>
            <person name="Jackson L."/>
            <person name="Kovar C."/>
            <person name="Kowis A."/>
            <person name="Lee S."/>
            <person name="Lewis L.R."/>
            <person name="Margolis J."/>
            <person name="Morgan M."/>
            <person name="Nazareth L.V."/>
            <person name="Nguyen N."/>
            <person name="Okwuonu G."/>
            <person name="Parker D."/>
            <person name="Richards S."/>
            <person name="Ruiz S.J."/>
            <person name="Santibanez J."/>
            <person name="Savard J."/>
            <person name="Scherer S.E."/>
            <person name="Schneider B."/>
            <person name="Sodergren E."/>
            <person name="Tautz D."/>
            <person name="Vattahil S."/>
            <person name="Villasana D."/>
            <person name="White C.S."/>
            <person name="Wright R."/>
            <person name="Park Y."/>
            <person name="Beeman R.W."/>
            <person name="Lord J."/>
            <person name="Oppert B."/>
            <person name="Lorenzen M."/>
            <person name="Brown S."/>
            <person name="Wang L."/>
            <person name="Savard J."/>
            <person name="Tautz D."/>
            <person name="Richards S."/>
            <person name="Weinstock G."/>
            <person name="Gibbs R.A."/>
            <person name="Liu Y."/>
            <person name="Worley K."/>
            <person name="Weinstock G."/>
            <person name="Elsik C.G."/>
            <person name="Reese J.T."/>
            <person name="Elhaik E."/>
            <person name="Landan G."/>
            <person name="Graur D."/>
            <person name="Arensburger P."/>
            <person name="Atkinson P."/>
            <person name="Beeman R.W."/>
            <person name="Beidler J."/>
            <person name="Brown S.J."/>
            <person name="Demuth J.P."/>
            <person name="Drury D.W."/>
            <person name="Du Y.Z."/>
            <person name="Fujiwara H."/>
            <person name="Lorenzen M."/>
            <person name="Maselli V."/>
            <person name="Osanai M."/>
            <person name="Park Y."/>
            <person name="Robertson H.M."/>
            <person name="Tu Z."/>
            <person name="Wang J.J."/>
            <person name="Wang S."/>
            <person name="Richards S."/>
            <person name="Song H."/>
            <person name="Zhang L."/>
            <person name="Sodergren E."/>
            <person name="Werner D."/>
            <person name="Stanke M."/>
            <person name="Morgenstern B."/>
            <person name="Solovyev V."/>
            <person name="Kosarev P."/>
            <person name="Brown G."/>
            <person name="Chen H.C."/>
            <person name="Ermolaeva O."/>
            <person name="Hlavina W."/>
            <person name="Kapustin Y."/>
            <person name="Kiryutin B."/>
            <person name="Kitts P."/>
            <person name="Maglott D."/>
            <person name="Pruitt K."/>
            <person name="Sapojnikov V."/>
            <person name="Souvorov A."/>
            <person name="Mackey A.J."/>
            <person name="Waterhouse R.M."/>
            <person name="Wyder S."/>
            <person name="Zdobnov E.M."/>
            <person name="Zdobnov E.M."/>
            <person name="Wyder S."/>
            <person name="Kriventseva E.V."/>
            <person name="Kadowaki T."/>
            <person name="Bork P."/>
            <person name="Aranda M."/>
            <person name="Bao R."/>
            <person name="Beermann A."/>
            <person name="Berns N."/>
            <person name="Bolognesi R."/>
            <person name="Bonneton F."/>
            <person name="Bopp D."/>
            <person name="Brown S.J."/>
            <person name="Bucher G."/>
            <person name="Butts T."/>
            <person name="Chaumot A."/>
            <person name="Denell R.E."/>
            <person name="Ferrier D.E."/>
            <person name="Friedrich M."/>
            <person name="Gordon C.M."/>
            <person name="Jindra M."/>
            <person name="Klingler M."/>
            <person name="Lan Q."/>
            <person name="Lattorff H.M."/>
            <person name="Laudet V."/>
            <person name="von Levetsow C."/>
            <person name="Liu Z."/>
            <person name="Lutz R."/>
            <person name="Lynch J.A."/>
            <person name="da Fonseca R.N."/>
            <person name="Posnien N."/>
            <person name="Reuter R."/>
            <person name="Roth S."/>
            <person name="Savard J."/>
            <person name="Schinko J.B."/>
            <person name="Schmitt C."/>
            <person name="Schoppmeier M."/>
            <person name="Schroder R."/>
            <person name="Shippy T.D."/>
            <person name="Simonnet F."/>
            <person name="Marques-Souza H."/>
            <person name="Tautz D."/>
            <person name="Tomoyasu Y."/>
            <person name="Trauner J."/>
            <person name="Van der Zee M."/>
            <person name="Vervoort M."/>
            <person name="Wittkopp N."/>
            <person name="Wimmer E.A."/>
            <person name="Yang X."/>
            <person name="Jones A.K."/>
            <person name="Sattelle D.B."/>
            <person name="Ebert P.R."/>
            <person name="Nelson D."/>
            <person name="Scott J.G."/>
            <person name="Beeman R.W."/>
            <person name="Muthukrishnan S."/>
            <person name="Kramer K.J."/>
            <person name="Arakane Y."/>
            <person name="Beeman R.W."/>
            <person name="Zhu Q."/>
            <person name="Hogenkamp D."/>
            <person name="Dixit R."/>
            <person name="Oppert B."/>
            <person name="Jiang H."/>
            <person name="Zou Z."/>
            <person name="Marshall J."/>
            <person name="Elpidina E."/>
            <person name="Vinokurov K."/>
            <person name="Oppert C."/>
            <person name="Zou Z."/>
            <person name="Evans J."/>
            <person name="Lu Z."/>
            <person name="Zhao P."/>
            <person name="Sumathipala N."/>
            <person name="Altincicek B."/>
            <person name="Vilcinskas A."/>
            <person name="Williams M."/>
            <person name="Hultmark D."/>
            <person name="Hetru C."/>
            <person name="Jiang H."/>
            <person name="Grimmelikhuijzen C.J."/>
            <person name="Hauser F."/>
            <person name="Cazzamali G."/>
            <person name="Williamson M."/>
            <person name="Park Y."/>
            <person name="Li B."/>
            <person name="Tanaka Y."/>
            <person name="Predel R."/>
            <person name="Neupert S."/>
            <person name="Schachtner J."/>
            <person name="Verleyen P."/>
            <person name="Raible F."/>
            <person name="Bork P."/>
            <person name="Friedrich M."/>
            <person name="Walden K.K."/>
            <person name="Robertson H.M."/>
            <person name="Angeli S."/>
            <person name="Foret S."/>
            <person name="Bucher G."/>
            <person name="Schuetz S."/>
            <person name="Maleszka R."/>
            <person name="Wimmer E.A."/>
            <person name="Beeman R.W."/>
            <person name="Lorenzen M."/>
            <person name="Tomoyasu Y."/>
            <person name="Miller S.C."/>
            <person name="Grossmann D."/>
            <person name="Bucher G."/>
        </authorList>
    </citation>
    <scope>NUCLEOTIDE SEQUENCE [LARGE SCALE GENOMIC DNA]</scope>
    <source>
        <strain evidence="11 12">Georgia GA2</strain>
    </source>
</reference>
<keyword evidence="3 10" id="KW-0716">Sensory transduction</keyword>
<dbReference type="GO" id="GO:0004984">
    <property type="term" value="F:olfactory receptor activity"/>
    <property type="evidence" value="ECO:0000318"/>
    <property type="project" value="GO_Central"/>
</dbReference>
<dbReference type="GO" id="GO:0005549">
    <property type="term" value="F:odorant binding"/>
    <property type="evidence" value="ECO:0007669"/>
    <property type="project" value="InterPro"/>
</dbReference>
<dbReference type="HOGENOM" id="CLU_033399_6_2_1"/>
<evidence type="ECO:0000256" key="1">
    <source>
        <dbReference type="ARBA" id="ARBA00004651"/>
    </source>
</evidence>
<evidence type="ECO:0000256" key="4">
    <source>
        <dbReference type="ARBA" id="ARBA00022692"/>
    </source>
</evidence>
<dbReference type="PANTHER" id="PTHR21137:SF35">
    <property type="entry name" value="ODORANT RECEPTOR 19A-RELATED"/>
    <property type="match status" value="1"/>
</dbReference>
<gene>
    <name evidence="11" type="primary">AUGUSTUS-3.0.2_03080</name>
    <name evidence="11" type="ORF">TcasGA2_TC003080</name>
</gene>
<proteinExistence type="inferred from homology"/>
<evidence type="ECO:0000313" key="12">
    <source>
        <dbReference type="Proteomes" id="UP000007266"/>
    </source>
</evidence>
<keyword evidence="4 10" id="KW-0812">Transmembrane</keyword>
<dbReference type="OMA" id="WIVADEK"/>
<protein>
    <recommendedName>
        <fullName evidence="10">Odorant receptor</fullName>
    </recommendedName>
</protein>
<comment type="caution">
    <text evidence="10">Lacks conserved residue(s) required for the propagation of feature annotation.</text>
</comment>
<keyword evidence="5 10" id="KW-0552">Olfaction</keyword>
<evidence type="ECO:0000256" key="10">
    <source>
        <dbReference type="RuleBase" id="RU351113"/>
    </source>
</evidence>
<evidence type="ECO:0000256" key="3">
    <source>
        <dbReference type="ARBA" id="ARBA00022606"/>
    </source>
</evidence>
<dbReference type="EMBL" id="KQ971319">
    <property type="protein sequence ID" value="EFA01295.2"/>
    <property type="molecule type" value="Genomic_DNA"/>
</dbReference>
<dbReference type="GO" id="GO:0007165">
    <property type="term" value="P:signal transduction"/>
    <property type="evidence" value="ECO:0007669"/>
    <property type="project" value="UniProtKB-KW"/>
</dbReference>